<evidence type="ECO:0000313" key="3">
    <source>
        <dbReference type="EMBL" id="UXY21536.1"/>
    </source>
</evidence>
<proteinExistence type="predicted"/>
<evidence type="ECO:0008006" key="5">
    <source>
        <dbReference type="Google" id="ProtNLM"/>
    </source>
</evidence>
<feature type="region of interest" description="Disordered" evidence="1">
    <location>
        <begin position="274"/>
        <end position="365"/>
    </location>
</feature>
<keyword evidence="2" id="KW-0472">Membrane</keyword>
<sequence>MADEQDRWLDRDAAERLLRGEPPAPVDADARARAERLAEALAALTATPSSTSEELPGEEAAVAAFRAVRAARNDNGTVLQPQPAALPQALDFARVGGTPTADAGLVRLGRPEAGGRRARRWRTVRFGLAATVAAGMIGGVAVAAGTGVLPTPFRDDPGPAASVSPALTSPHPSATGTPGATGTGGLSSATPGGTTGAPGRDGSPSDEALDGSTATGRLGDAGNRAAGRTGDRWTEVRSSCRDMAGGKLLGPERLRDLADAAGGSGRVKAYCKGVLGGGDEGSGRDGSGKGRDGNGSGGGNGSGDGKGNGNTGGDGDQGGNSGDGEGHIAPVAPAPTAPRGLVGPVPTHTAAPSPTYSALGSAENY</sequence>
<keyword evidence="4" id="KW-1185">Reference proteome</keyword>
<feature type="compositionally biased region" description="Gly residues" evidence="1">
    <location>
        <begin position="293"/>
        <end position="323"/>
    </location>
</feature>
<evidence type="ECO:0000313" key="4">
    <source>
        <dbReference type="Proteomes" id="UP001061298"/>
    </source>
</evidence>
<dbReference type="RefSeq" id="WP_263231581.1">
    <property type="nucleotide sequence ID" value="NZ_CP106793.1"/>
</dbReference>
<keyword evidence="2" id="KW-1133">Transmembrane helix</keyword>
<protein>
    <recommendedName>
        <fullName evidence="5">Extensin</fullName>
    </recommendedName>
</protein>
<keyword evidence="2" id="KW-0812">Transmembrane</keyword>
<accession>A0ABY6E6V5</accession>
<feature type="compositionally biased region" description="Basic and acidic residues" evidence="1">
    <location>
        <begin position="281"/>
        <end position="292"/>
    </location>
</feature>
<feature type="region of interest" description="Disordered" evidence="1">
    <location>
        <begin position="1"/>
        <end position="31"/>
    </location>
</feature>
<feature type="transmembrane region" description="Helical" evidence="2">
    <location>
        <begin position="126"/>
        <end position="149"/>
    </location>
</feature>
<evidence type="ECO:0000256" key="2">
    <source>
        <dbReference type="SAM" id="Phobius"/>
    </source>
</evidence>
<dbReference type="EMBL" id="CP106793">
    <property type="protein sequence ID" value="UXY21536.1"/>
    <property type="molecule type" value="Genomic_DNA"/>
</dbReference>
<organism evidence="3 4">
    <name type="scientific">Streptomyces cynarae</name>
    <dbReference type="NCBI Taxonomy" id="2981134"/>
    <lineage>
        <taxon>Bacteria</taxon>
        <taxon>Bacillati</taxon>
        <taxon>Actinomycetota</taxon>
        <taxon>Actinomycetes</taxon>
        <taxon>Kitasatosporales</taxon>
        <taxon>Streptomycetaceae</taxon>
        <taxon>Streptomyces</taxon>
    </lineage>
</organism>
<evidence type="ECO:0000256" key="1">
    <source>
        <dbReference type="SAM" id="MobiDB-lite"/>
    </source>
</evidence>
<feature type="region of interest" description="Disordered" evidence="1">
    <location>
        <begin position="153"/>
        <end position="233"/>
    </location>
</feature>
<name>A0ABY6E6V5_9ACTN</name>
<feature type="compositionally biased region" description="Basic and acidic residues" evidence="1">
    <location>
        <begin position="1"/>
        <end position="19"/>
    </location>
</feature>
<feature type="compositionally biased region" description="Polar residues" evidence="1">
    <location>
        <begin position="350"/>
        <end position="365"/>
    </location>
</feature>
<gene>
    <name evidence="3" type="ORF">N8I84_24730</name>
</gene>
<reference evidence="3" key="1">
    <citation type="submission" date="2022-10" db="EMBL/GenBank/DDBJ databases">
        <authorList>
            <person name="Mo P."/>
        </authorList>
    </citation>
    <scope>NUCLEOTIDE SEQUENCE</scope>
    <source>
        <strain evidence="3">HUAS 13-4</strain>
    </source>
</reference>
<dbReference type="Proteomes" id="UP001061298">
    <property type="component" value="Chromosome"/>
</dbReference>